<evidence type="ECO:0000313" key="2">
    <source>
        <dbReference type="EMBL" id="KAF6739253.1"/>
    </source>
</evidence>
<gene>
    <name evidence="2" type="ORF">FQA47_000713</name>
</gene>
<dbReference type="Pfam" id="PF02758">
    <property type="entry name" value="PYRIN"/>
    <property type="match status" value="1"/>
</dbReference>
<evidence type="ECO:0000259" key="1">
    <source>
        <dbReference type="SMART" id="SM01289"/>
    </source>
</evidence>
<dbReference type="AlphaFoldDB" id="A0A834FRS3"/>
<dbReference type="InterPro" id="IPR011029">
    <property type="entry name" value="DEATH-like_dom_sf"/>
</dbReference>
<dbReference type="Proteomes" id="UP000646548">
    <property type="component" value="Unassembled WGS sequence"/>
</dbReference>
<organism evidence="2 3">
    <name type="scientific">Oryzias melastigma</name>
    <name type="common">Marine medaka</name>
    <dbReference type="NCBI Taxonomy" id="30732"/>
    <lineage>
        <taxon>Eukaryota</taxon>
        <taxon>Metazoa</taxon>
        <taxon>Chordata</taxon>
        <taxon>Craniata</taxon>
        <taxon>Vertebrata</taxon>
        <taxon>Euteleostomi</taxon>
        <taxon>Actinopterygii</taxon>
        <taxon>Neopterygii</taxon>
        <taxon>Teleostei</taxon>
        <taxon>Neoteleostei</taxon>
        <taxon>Acanthomorphata</taxon>
        <taxon>Ovalentaria</taxon>
        <taxon>Atherinomorphae</taxon>
        <taxon>Beloniformes</taxon>
        <taxon>Adrianichthyidae</taxon>
        <taxon>Oryziinae</taxon>
        <taxon>Oryzias</taxon>
    </lineage>
</organism>
<dbReference type="SMART" id="SM01289">
    <property type="entry name" value="PYRIN"/>
    <property type="match status" value="1"/>
</dbReference>
<feature type="domain" description="Pyrin" evidence="1">
    <location>
        <begin position="12"/>
        <end position="94"/>
    </location>
</feature>
<name>A0A834FRS3_ORYME</name>
<evidence type="ECO:0000313" key="3">
    <source>
        <dbReference type="Proteomes" id="UP000646548"/>
    </source>
</evidence>
<comment type="caution">
    <text evidence="2">The sequence shown here is derived from an EMBL/GenBank/DDBJ whole genome shotgun (WGS) entry which is preliminary data.</text>
</comment>
<dbReference type="InterPro" id="IPR004020">
    <property type="entry name" value="DAPIN"/>
</dbReference>
<accession>A0A834FRS3</accession>
<reference evidence="2" key="1">
    <citation type="journal article" name="BMC Genomics">
        <title>Long-read sequencing and de novo genome assembly of marine medaka (Oryzias melastigma).</title>
        <authorList>
            <person name="Liang P."/>
            <person name="Saqib H.S.A."/>
            <person name="Ni X."/>
            <person name="Shen Y."/>
        </authorList>
    </citation>
    <scope>NUCLEOTIDE SEQUENCE</scope>
    <source>
        <strain evidence="2">Bigg-433</strain>
    </source>
</reference>
<dbReference type="EMBL" id="WKFB01000010">
    <property type="protein sequence ID" value="KAF6739253.1"/>
    <property type="molecule type" value="Genomic_DNA"/>
</dbReference>
<sequence>MSSAEEKKKMSPPKVLLKILNILDQEKFKRFKIYVTSEDFLENVPIIPPFKLENKLREETVIVMFQTYSVHTLKVTKMVLQEMSENNLVDKYLTDLPEIPAAAWPFPLDRCPQRLLSG</sequence>
<proteinExistence type="predicted"/>
<dbReference type="SUPFAM" id="SSF47986">
    <property type="entry name" value="DEATH domain"/>
    <property type="match status" value="1"/>
</dbReference>
<protein>
    <recommendedName>
        <fullName evidence="1">Pyrin domain-containing protein</fullName>
    </recommendedName>
</protein>
<dbReference type="Gene3D" id="1.10.533.10">
    <property type="entry name" value="Death Domain, Fas"/>
    <property type="match status" value="1"/>
</dbReference>